<name>A0AAN4UTQ8_9RHOB</name>
<reference evidence="2 3" key="2">
    <citation type="submission" date="2016-10" db="EMBL/GenBank/DDBJ databases">
        <authorList>
            <person name="Varghese N."/>
            <person name="Submissions S."/>
        </authorList>
    </citation>
    <scope>NUCLEOTIDE SEQUENCE [LARGE SCALE GENOMIC DNA]</scope>
    <source>
        <strain evidence="2 3">DSM 24802</strain>
    </source>
</reference>
<accession>A0AAN4UTQ8</accession>
<keyword evidence="2" id="KW-0808">Transferase</keyword>
<dbReference type="RefSeq" id="WP_081824915.1">
    <property type="nucleotide sequence ID" value="NZ_BNAB01000017.1"/>
</dbReference>
<dbReference type="InterPro" id="IPR050508">
    <property type="entry name" value="Methyltransf_Superfamily"/>
</dbReference>
<evidence type="ECO:0000313" key="1">
    <source>
        <dbReference type="EMBL" id="GHE04534.1"/>
    </source>
</evidence>
<protein>
    <submittedName>
        <fullName evidence="2">Methyltransferase domain-containing protein</fullName>
    </submittedName>
</protein>
<sequence>MGRLRDRLDRLWYPHTRDNWDDIALRERVLALLEPEMHLLDLGAGAGIVEQMNFRGKCARVCGVDLDPRVMENPWLDDARVSDAGEIPYADESFDIVVADNVMEHLAAPEEVLNEAKRVLRPGGHLLFKTPNRNHYMPMIARSTPHWFHEYFNRTRGREAEDTFATLYRLNSRSQLRRLAAATGFEVAEIALLEDRPEYLRFSALTYFIGMVYQRAVTHVPGLSGLRILLIGHLRKPN</sequence>
<comment type="caution">
    <text evidence="1">The sequence shown here is derived from an EMBL/GenBank/DDBJ whole genome shotgun (WGS) entry which is preliminary data.</text>
</comment>
<dbReference type="Gene3D" id="3.40.50.150">
    <property type="entry name" value="Vaccinia Virus protein VP39"/>
    <property type="match status" value="1"/>
</dbReference>
<evidence type="ECO:0000313" key="3">
    <source>
        <dbReference type="Proteomes" id="UP000199541"/>
    </source>
</evidence>
<dbReference type="InterPro" id="IPR029063">
    <property type="entry name" value="SAM-dependent_MTases_sf"/>
</dbReference>
<dbReference type="Proteomes" id="UP000634647">
    <property type="component" value="Unassembled WGS sequence"/>
</dbReference>
<dbReference type="Pfam" id="PF13489">
    <property type="entry name" value="Methyltransf_23"/>
    <property type="match status" value="1"/>
</dbReference>
<dbReference type="CDD" id="cd02440">
    <property type="entry name" value="AdoMet_MTases"/>
    <property type="match status" value="1"/>
</dbReference>
<dbReference type="AlphaFoldDB" id="A0AAN4UTQ8"/>
<keyword evidence="2" id="KW-0489">Methyltransferase</keyword>
<dbReference type="GO" id="GO:0008168">
    <property type="term" value="F:methyltransferase activity"/>
    <property type="evidence" value="ECO:0007669"/>
    <property type="project" value="UniProtKB-KW"/>
</dbReference>
<dbReference type="PANTHER" id="PTHR42912">
    <property type="entry name" value="METHYLTRANSFERASE"/>
    <property type="match status" value="1"/>
</dbReference>
<proteinExistence type="predicted"/>
<reference evidence="1" key="1">
    <citation type="journal article" date="2014" name="Int. J. Syst. Evol. Microbiol.">
        <title>Complete genome sequence of Corynebacterium casei LMG S-19264T (=DSM 44701T), isolated from a smear-ripened cheese.</title>
        <authorList>
            <consortium name="US DOE Joint Genome Institute (JGI-PGF)"/>
            <person name="Walter F."/>
            <person name="Albersmeier A."/>
            <person name="Kalinowski J."/>
            <person name="Ruckert C."/>
        </authorList>
    </citation>
    <scope>NUCLEOTIDE SEQUENCE</scope>
    <source>
        <strain evidence="1">CGMCC 1.10859</strain>
    </source>
</reference>
<evidence type="ECO:0000313" key="2">
    <source>
        <dbReference type="EMBL" id="SDX57422.1"/>
    </source>
</evidence>
<organism evidence="1 4">
    <name type="scientific">Allgaiera indica</name>
    <dbReference type="NCBI Taxonomy" id="765699"/>
    <lineage>
        <taxon>Bacteria</taxon>
        <taxon>Pseudomonadati</taxon>
        <taxon>Pseudomonadota</taxon>
        <taxon>Alphaproteobacteria</taxon>
        <taxon>Rhodobacterales</taxon>
        <taxon>Paracoccaceae</taxon>
        <taxon>Allgaiera</taxon>
    </lineage>
</organism>
<dbReference type="EMBL" id="BNAB01000017">
    <property type="protein sequence ID" value="GHE04534.1"/>
    <property type="molecule type" value="Genomic_DNA"/>
</dbReference>
<dbReference type="SUPFAM" id="SSF53335">
    <property type="entry name" value="S-adenosyl-L-methionine-dependent methyltransferases"/>
    <property type="match status" value="1"/>
</dbReference>
<keyword evidence="3" id="KW-1185">Reference proteome</keyword>
<dbReference type="Proteomes" id="UP000199541">
    <property type="component" value="Unassembled WGS sequence"/>
</dbReference>
<reference evidence="1" key="3">
    <citation type="submission" date="2023-06" db="EMBL/GenBank/DDBJ databases">
        <authorList>
            <person name="Sun Q."/>
            <person name="Zhou Y."/>
        </authorList>
    </citation>
    <scope>NUCLEOTIDE SEQUENCE</scope>
    <source>
        <strain evidence="1">CGMCC 1.10859</strain>
    </source>
</reference>
<evidence type="ECO:0000313" key="4">
    <source>
        <dbReference type="Proteomes" id="UP000634647"/>
    </source>
</evidence>
<dbReference type="EMBL" id="FNOB01000020">
    <property type="protein sequence ID" value="SDX57422.1"/>
    <property type="molecule type" value="Genomic_DNA"/>
</dbReference>
<dbReference type="GO" id="GO:0032259">
    <property type="term" value="P:methylation"/>
    <property type="evidence" value="ECO:0007669"/>
    <property type="project" value="UniProtKB-KW"/>
</dbReference>
<gene>
    <name evidence="1" type="ORF">GCM10008024_32050</name>
    <name evidence="2" type="ORF">SAMN05444006_12041</name>
</gene>